<dbReference type="InterPro" id="IPR036890">
    <property type="entry name" value="HATPase_C_sf"/>
</dbReference>
<dbReference type="Proteomes" id="UP000503011">
    <property type="component" value="Chromosome"/>
</dbReference>
<dbReference type="InterPro" id="IPR050267">
    <property type="entry name" value="Anti-sigma-factor_SerPK"/>
</dbReference>
<protein>
    <recommendedName>
        <fullName evidence="2">Histidine kinase/HSP90-like ATPase domain-containing protein</fullName>
    </recommendedName>
</protein>
<evidence type="ECO:0000256" key="1">
    <source>
        <dbReference type="ARBA" id="ARBA00022527"/>
    </source>
</evidence>
<dbReference type="SMART" id="SM00387">
    <property type="entry name" value="HATPase_c"/>
    <property type="match status" value="1"/>
</dbReference>
<dbReference type="CDD" id="cd16936">
    <property type="entry name" value="HATPase_RsbW-like"/>
    <property type="match status" value="1"/>
</dbReference>
<dbReference type="RefSeq" id="WP_232075720.1">
    <property type="nucleotide sequence ID" value="NZ_AP022871.1"/>
</dbReference>
<keyword evidence="1" id="KW-0418">Kinase</keyword>
<dbReference type="GO" id="GO:0004674">
    <property type="term" value="F:protein serine/threonine kinase activity"/>
    <property type="evidence" value="ECO:0007669"/>
    <property type="project" value="UniProtKB-KW"/>
</dbReference>
<dbReference type="Pfam" id="PF13581">
    <property type="entry name" value="HATPase_c_2"/>
    <property type="match status" value="1"/>
</dbReference>
<sequence length="144" mass="15280">MVGRAPDGDLVPDVRPLLAVPIAAGGLPAIRSRVEAIARDCGLSAERASDWVTAVNELMANAVRHGGGTGDLRVWVDGQLNCEVRDNGPGFVAEPYVERRERPVPSSDGGMGLWIAREMSDRMEIVSGRSGTVVRISTRMDGGA</sequence>
<dbReference type="AlphaFoldDB" id="A0A6F8Z038"/>
<dbReference type="InterPro" id="IPR003594">
    <property type="entry name" value="HATPase_dom"/>
</dbReference>
<evidence type="ECO:0000313" key="3">
    <source>
        <dbReference type="EMBL" id="BCB91684.1"/>
    </source>
</evidence>
<keyword evidence="1" id="KW-0723">Serine/threonine-protein kinase</keyword>
<dbReference type="KEGG" id="psuu:Psuf_089970"/>
<dbReference type="SUPFAM" id="SSF55874">
    <property type="entry name" value="ATPase domain of HSP90 chaperone/DNA topoisomerase II/histidine kinase"/>
    <property type="match status" value="1"/>
</dbReference>
<dbReference type="PANTHER" id="PTHR35526:SF3">
    <property type="entry name" value="ANTI-SIGMA-F FACTOR RSBW"/>
    <property type="match status" value="1"/>
</dbReference>
<reference evidence="3 4" key="2">
    <citation type="submission" date="2020-03" db="EMBL/GenBank/DDBJ databases">
        <authorList>
            <person name="Ichikawa N."/>
            <person name="Kimura A."/>
            <person name="Kitahashi Y."/>
            <person name="Uohara A."/>
        </authorList>
    </citation>
    <scope>NUCLEOTIDE SEQUENCE [LARGE SCALE GENOMIC DNA]</scope>
    <source>
        <strain evidence="3 4">NBRC 105367</strain>
    </source>
</reference>
<dbReference type="EMBL" id="AP022871">
    <property type="protein sequence ID" value="BCB91684.1"/>
    <property type="molecule type" value="Genomic_DNA"/>
</dbReference>
<feature type="domain" description="Histidine kinase/HSP90-like ATPase" evidence="2">
    <location>
        <begin position="46"/>
        <end position="142"/>
    </location>
</feature>
<keyword evidence="1" id="KW-0808">Transferase</keyword>
<organism evidence="3 4">
    <name type="scientific">Phytohabitans suffuscus</name>
    <dbReference type="NCBI Taxonomy" id="624315"/>
    <lineage>
        <taxon>Bacteria</taxon>
        <taxon>Bacillati</taxon>
        <taxon>Actinomycetota</taxon>
        <taxon>Actinomycetes</taxon>
        <taxon>Micromonosporales</taxon>
        <taxon>Micromonosporaceae</taxon>
    </lineage>
</organism>
<dbReference type="Gene3D" id="3.30.565.10">
    <property type="entry name" value="Histidine kinase-like ATPase, C-terminal domain"/>
    <property type="match status" value="1"/>
</dbReference>
<dbReference type="PANTHER" id="PTHR35526">
    <property type="entry name" value="ANTI-SIGMA-F FACTOR RSBW-RELATED"/>
    <property type="match status" value="1"/>
</dbReference>
<keyword evidence="4" id="KW-1185">Reference proteome</keyword>
<evidence type="ECO:0000259" key="2">
    <source>
        <dbReference type="SMART" id="SM00387"/>
    </source>
</evidence>
<reference evidence="3 4" key="1">
    <citation type="submission" date="2020-03" db="EMBL/GenBank/DDBJ databases">
        <title>Whole genome shotgun sequence of Phytohabitans suffuscus NBRC 105367.</title>
        <authorList>
            <person name="Komaki H."/>
            <person name="Tamura T."/>
        </authorList>
    </citation>
    <scope>NUCLEOTIDE SEQUENCE [LARGE SCALE GENOMIC DNA]</scope>
    <source>
        <strain evidence="3 4">NBRC 105367</strain>
    </source>
</reference>
<accession>A0A6F8Z038</accession>
<gene>
    <name evidence="3" type="ORF">Psuf_089970</name>
</gene>
<evidence type="ECO:0000313" key="4">
    <source>
        <dbReference type="Proteomes" id="UP000503011"/>
    </source>
</evidence>
<proteinExistence type="predicted"/>
<name>A0A6F8Z038_9ACTN</name>